<dbReference type="Proteomes" id="UP000054032">
    <property type="component" value="Unassembled WGS sequence"/>
</dbReference>
<protein>
    <submittedName>
        <fullName evidence="2">Uncharacterized protein</fullName>
    </submittedName>
</protein>
<organism evidence="2 3">
    <name type="scientific">Bipolaris oryzae ATCC 44560</name>
    <dbReference type="NCBI Taxonomy" id="930090"/>
    <lineage>
        <taxon>Eukaryota</taxon>
        <taxon>Fungi</taxon>
        <taxon>Dikarya</taxon>
        <taxon>Ascomycota</taxon>
        <taxon>Pezizomycotina</taxon>
        <taxon>Dothideomycetes</taxon>
        <taxon>Pleosporomycetidae</taxon>
        <taxon>Pleosporales</taxon>
        <taxon>Pleosporineae</taxon>
        <taxon>Pleosporaceae</taxon>
        <taxon>Bipolaris</taxon>
    </lineage>
</organism>
<name>W6Z588_COCMI</name>
<gene>
    <name evidence="2" type="ORF">COCMIDRAFT_91635</name>
</gene>
<dbReference type="RefSeq" id="XP_007686595.1">
    <property type="nucleotide sequence ID" value="XM_007688405.1"/>
</dbReference>
<dbReference type="KEGG" id="bor:COCMIDRAFT_91635"/>
<dbReference type="AlphaFoldDB" id="W6Z588"/>
<dbReference type="HOGENOM" id="CLU_2223012_0_0_1"/>
<feature type="region of interest" description="Disordered" evidence="1">
    <location>
        <begin position="1"/>
        <end position="72"/>
    </location>
</feature>
<feature type="compositionally biased region" description="Basic and acidic residues" evidence="1">
    <location>
        <begin position="50"/>
        <end position="65"/>
    </location>
</feature>
<sequence length="106" mass="12098">MPSMGTPSELSCEDGVDHFADFDGTHTPQEDGGRRESVEKRPSCVVSENENDRNDQEVNQSERQHQGGNRISDQGNWMRRIWVWLKKIADTFLARTFRLVLHRGGG</sequence>
<reference evidence="2 3" key="1">
    <citation type="journal article" date="2013" name="PLoS Genet.">
        <title>Comparative genome structure, secondary metabolite, and effector coding capacity across Cochliobolus pathogens.</title>
        <authorList>
            <person name="Condon B.J."/>
            <person name="Leng Y."/>
            <person name="Wu D."/>
            <person name="Bushley K.E."/>
            <person name="Ohm R.A."/>
            <person name="Otillar R."/>
            <person name="Martin J."/>
            <person name="Schackwitz W."/>
            <person name="Grimwood J."/>
            <person name="MohdZainudin N."/>
            <person name="Xue C."/>
            <person name="Wang R."/>
            <person name="Manning V.A."/>
            <person name="Dhillon B."/>
            <person name="Tu Z.J."/>
            <person name="Steffenson B.J."/>
            <person name="Salamov A."/>
            <person name="Sun H."/>
            <person name="Lowry S."/>
            <person name="LaButti K."/>
            <person name="Han J."/>
            <person name="Copeland A."/>
            <person name="Lindquist E."/>
            <person name="Barry K."/>
            <person name="Schmutz J."/>
            <person name="Baker S.E."/>
            <person name="Ciuffetti L.M."/>
            <person name="Grigoriev I.V."/>
            <person name="Zhong S."/>
            <person name="Turgeon B.G."/>
        </authorList>
    </citation>
    <scope>NUCLEOTIDE SEQUENCE [LARGE SCALE GENOMIC DNA]</scope>
    <source>
        <strain evidence="2 3">ATCC 44560</strain>
    </source>
</reference>
<evidence type="ECO:0000313" key="2">
    <source>
        <dbReference type="EMBL" id="EUC46927.1"/>
    </source>
</evidence>
<feature type="compositionally biased region" description="Basic and acidic residues" evidence="1">
    <location>
        <begin position="15"/>
        <end position="42"/>
    </location>
</feature>
<dbReference type="EMBL" id="KI963959">
    <property type="protein sequence ID" value="EUC46927.1"/>
    <property type="molecule type" value="Genomic_DNA"/>
</dbReference>
<accession>W6Z588</accession>
<evidence type="ECO:0000256" key="1">
    <source>
        <dbReference type="SAM" id="MobiDB-lite"/>
    </source>
</evidence>
<dbReference type="OrthoDB" id="3678684at2759"/>
<evidence type="ECO:0000313" key="3">
    <source>
        <dbReference type="Proteomes" id="UP000054032"/>
    </source>
</evidence>
<proteinExistence type="predicted"/>
<keyword evidence="3" id="KW-1185">Reference proteome</keyword>
<dbReference type="GeneID" id="19127920"/>